<evidence type="ECO:0000259" key="4">
    <source>
        <dbReference type="PROSITE" id="PS50102"/>
    </source>
</evidence>
<dbReference type="GO" id="GO:0006396">
    <property type="term" value="P:RNA processing"/>
    <property type="evidence" value="ECO:0007669"/>
    <property type="project" value="InterPro"/>
</dbReference>
<evidence type="ECO:0000313" key="7">
    <source>
        <dbReference type="Proteomes" id="UP000557566"/>
    </source>
</evidence>
<feature type="compositionally biased region" description="Basic and acidic residues" evidence="3">
    <location>
        <begin position="469"/>
        <end position="497"/>
    </location>
</feature>
<evidence type="ECO:0000256" key="1">
    <source>
        <dbReference type="ARBA" id="ARBA00022884"/>
    </source>
</evidence>
<feature type="compositionally biased region" description="Basic and acidic residues" evidence="3">
    <location>
        <begin position="406"/>
        <end position="415"/>
    </location>
</feature>
<keyword evidence="7" id="KW-1185">Reference proteome</keyword>
<evidence type="ECO:0000313" key="6">
    <source>
        <dbReference type="EMBL" id="KAF4513028.1"/>
    </source>
</evidence>
<feature type="compositionally biased region" description="Basic and acidic residues" evidence="3">
    <location>
        <begin position="138"/>
        <end position="187"/>
    </location>
</feature>
<dbReference type="Gene3D" id="1.10.10.10">
    <property type="entry name" value="Winged helix-like DNA-binding domain superfamily/Winged helix DNA-binding domain"/>
    <property type="match status" value="1"/>
</dbReference>
<dbReference type="InterPro" id="IPR006630">
    <property type="entry name" value="La_HTH"/>
</dbReference>
<sequence length="545" mass="59718">MSETDAATKPAEAAQPMADHNTQTAAETSQLVEAKSEPTEAELVEAKAASADETPEPVPIKTEAADEKPEAKPASADEAPEPVPIKTEAAEEKPEAKPASADETPESVPIKTEAAEEKPEAKRASPDETPEYVPVKTEAAEEKPEAAGKKPKVAEENPEVAKADAKASEAKLEAQDDKSKMLKTTAKVDRDNVRNNRKFDPSVREVTDDPDAIRKQVEFYFGDWNFPQDKFMWETCEGIANKPMPISKIHSFKRMRSFQPFSAVVAALRNSKVLDVVGEAGEEMVKRKVAYKPMAEARVKVEASTVYVKGFGDENPDTQFDLESFFAKFGEIKGLKLRRTNEGLFKGSVFVTFPNEAAAKKFIELDPAPTYKEHELKIMSKREYCAEKSELIRQGKLEPNSSSQKKFFEGRDPSRKGARGNHRGGRDGDDWKARREHDQKQGFQDRRGGGRGRGGRGRGRGRGRGFGRGGRDGAGGRDGDSRRDNGGYRDNTNDTKPHIQSTADDSQDAPAAANGKRARDEDGRGEGAPAAKKVDVKEEVKAEAT</sequence>
<dbReference type="InterPro" id="IPR035979">
    <property type="entry name" value="RBD_domain_sf"/>
</dbReference>
<name>A0A8H4PZC6_9HYPO</name>
<feature type="region of interest" description="Disordered" evidence="3">
    <location>
        <begin position="1"/>
        <end position="187"/>
    </location>
</feature>
<protein>
    <recommendedName>
        <fullName evidence="8">RNA-binding La domain protein</fullName>
    </recommendedName>
</protein>
<feature type="compositionally biased region" description="Basic and acidic residues" evidence="3">
    <location>
        <begin position="113"/>
        <end position="126"/>
    </location>
</feature>
<dbReference type="GO" id="GO:0005634">
    <property type="term" value="C:nucleus"/>
    <property type="evidence" value="ECO:0007669"/>
    <property type="project" value="InterPro"/>
</dbReference>
<evidence type="ECO:0000256" key="3">
    <source>
        <dbReference type="SAM" id="MobiDB-lite"/>
    </source>
</evidence>
<dbReference type="InterPro" id="IPR012677">
    <property type="entry name" value="Nucleotide-bd_a/b_plait_sf"/>
</dbReference>
<dbReference type="AlphaFoldDB" id="A0A8H4PZC6"/>
<proteinExistence type="predicted"/>
<dbReference type="PRINTS" id="PR00302">
    <property type="entry name" value="LUPUSLA"/>
</dbReference>
<dbReference type="GO" id="GO:1990904">
    <property type="term" value="C:ribonucleoprotein complex"/>
    <property type="evidence" value="ECO:0007669"/>
    <property type="project" value="InterPro"/>
</dbReference>
<feature type="compositionally biased region" description="Basic and acidic residues" evidence="3">
    <location>
        <begin position="532"/>
        <end position="545"/>
    </location>
</feature>
<dbReference type="CDD" id="cd12291">
    <property type="entry name" value="RRM1_La"/>
    <property type="match status" value="1"/>
</dbReference>
<dbReference type="SUPFAM" id="SSF54928">
    <property type="entry name" value="RNA-binding domain, RBD"/>
    <property type="match status" value="1"/>
</dbReference>
<feature type="domain" description="HTH La-type RNA-binding" evidence="5">
    <location>
        <begin position="203"/>
        <end position="296"/>
    </location>
</feature>
<dbReference type="CDD" id="cd08029">
    <property type="entry name" value="LA_like_fungal"/>
    <property type="match status" value="1"/>
</dbReference>
<comment type="caution">
    <text evidence="6">The sequence shown here is derived from an EMBL/GenBank/DDBJ whole genome shotgun (WGS) entry which is preliminary data.</text>
</comment>
<dbReference type="InterPro" id="IPR036388">
    <property type="entry name" value="WH-like_DNA-bd_sf"/>
</dbReference>
<evidence type="ECO:0000259" key="5">
    <source>
        <dbReference type="PROSITE" id="PS50961"/>
    </source>
</evidence>
<feature type="compositionally biased region" description="Polar residues" evidence="3">
    <location>
        <begin position="20"/>
        <end position="31"/>
    </location>
</feature>
<evidence type="ECO:0000256" key="2">
    <source>
        <dbReference type="PROSITE-ProRule" id="PRU00332"/>
    </source>
</evidence>
<dbReference type="SMART" id="SM00360">
    <property type="entry name" value="RRM"/>
    <property type="match status" value="1"/>
</dbReference>
<dbReference type="Pfam" id="PF00076">
    <property type="entry name" value="RRM_1"/>
    <property type="match status" value="1"/>
</dbReference>
<accession>A0A8H4PZC6</accession>
<dbReference type="PROSITE" id="PS50961">
    <property type="entry name" value="HTH_LA"/>
    <property type="match status" value="1"/>
</dbReference>
<dbReference type="Proteomes" id="UP000557566">
    <property type="component" value="Unassembled WGS sequence"/>
</dbReference>
<dbReference type="SUPFAM" id="SSF46785">
    <property type="entry name" value="Winged helix' DNA-binding domain"/>
    <property type="match status" value="1"/>
</dbReference>
<dbReference type="PROSITE" id="PS50102">
    <property type="entry name" value="RRM"/>
    <property type="match status" value="1"/>
</dbReference>
<dbReference type="InterPro" id="IPR000504">
    <property type="entry name" value="RRM_dom"/>
</dbReference>
<gene>
    <name evidence="6" type="ORF">G6O67_000352</name>
</gene>
<evidence type="ECO:0008006" key="8">
    <source>
        <dbReference type="Google" id="ProtNLM"/>
    </source>
</evidence>
<dbReference type="Gene3D" id="3.30.70.330">
    <property type="match status" value="1"/>
</dbReference>
<dbReference type="SMART" id="SM00715">
    <property type="entry name" value="LA"/>
    <property type="match status" value="1"/>
</dbReference>
<feature type="compositionally biased region" description="Basic residues" evidence="3">
    <location>
        <begin position="449"/>
        <end position="465"/>
    </location>
</feature>
<feature type="compositionally biased region" description="Basic and acidic residues" evidence="3">
    <location>
        <begin position="424"/>
        <end position="448"/>
    </location>
</feature>
<dbReference type="Pfam" id="PF05383">
    <property type="entry name" value="La"/>
    <property type="match status" value="1"/>
</dbReference>
<keyword evidence="1 2" id="KW-0694">RNA-binding</keyword>
<dbReference type="OrthoDB" id="439993at2759"/>
<reference evidence="6 7" key="1">
    <citation type="journal article" date="2020" name="Genome Biol. Evol.">
        <title>A new high-quality draft genome assembly of the Chinese cordyceps Ophiocordyceps sinensis.</title>
        <authorList>
            <person name="Shu R."/>
            <person name="Zhang J."/>
            <person name="Meng Q."/>
            <person name="Zhang H."/>
            <person name="Zhou G."/>
            <person name="Li M."/>
            <person name="Wu P."/>
            <person name="Zhao Y."/>
            <person name="Chen C."/>
            <person name="Qin Q."/>
        </authorList>
    </citation>
    <scope>NUCLEOTIDE SEQUENCE [LARGE SCALE GENOMIC DNA]</scope>
    <source>
        <strain evidence="6 7">IOZ07</strain>
    </source>
</reference>
<feature type="region of interest" description="Disordered" evidence="3">
    <location>
        <begin position="395"/>
        <end position="545"/>
    </location>
</feature>
<dbReference type="InterPro" id="IPR036390">
    <property type="entry name" value="WH_DNA-bd_sf"/>
</dbReference>
<dbReference type="InterPro" id="IPR002344">
    <property type="entry name" value="Lupus_La"/>
</dbReference>
<organism evidence="6 7">
    <name type="scientific">Ophiocordyceps sinensis</name>
    <dbReference type="NCBI Taxonomy" id="72228"/>
    <lineage>
        <taxon>Eukaryota</taxon>
        <taxon>Fungi</taxon>
        <taxon>Dikarya</taxon>
        <taxon>Ascomycota</taxon>
        <taxon>Pezizomycotina</taxon>
        <taxon>Sordariomycetes</taxon>
        <taxon>Hypocreomycetidae</taxon>
        <taxon>Hypocreales</taxon>
        <taxon>Ophiocordycipitaceae</taxon>
        <taxon>Ophiocordyceps</taxon>
    </lineage>
</organism>
<dbReference type="EMBL" id="JAAVMX010000001">
    <property type="protein sequence ID" value="KAF4513028.1"/>
    <property type="molecule type" value="Genomic_DNA"/>
</dbReference>
<feature type="domain" description="RRM" evidence="4">
    <location>
        <begin position="304"/>
        <end position="383"/>
    </location>
</feature>
<dbReference type="GO" id="GO:0003723">
    <property type="term" value="F:RNA binding"/>
    <property type="evidence" value="ECO:0007669"/>
    <property type="project" value="UniProtKB-UniRule"/>
</dbReference>